<dbReference type="Pfam" id="PF02213">
    <property type="entry name" value="GYF"/>
    <property type="match status" value="1"/>
</dbReference>
<dbReference type="CDD" id="cd00072">
    <property type="entry name" value="GYF"/>
    <property type="match status" value="1"/>
</dbReference>
<feature type="compositionally biased region" description="Basic and acidic residues" evidence="1">
    <location>
        <begin position="211"/>
        <end position="221"/>
    </location>
</feature>
<feature type="compositionally biased region" description="Polar residues" evidence="1">
    <location>
        <begin position="1544"/>
        <end position="1576"/>
    </location>
</feature>
<feature type="compositionally biased region" description="Low complexity" evidence="1">
    <location>
        <begin position="1453"/>
        <end position="1465"/>
    </location>
</feature>
<feature type="region of interest" description="Disordered" evidence="1">
    <location>
        <begin position="378"/>
        <end position="416"/>
    </location>
</feature>
<feature type="compositionally biased region" description="Polar residues" evidence="1">
    <location>
        <begin position="1637"/>
        <end position="1652"/>
    </location>
</feature>
<dbReference type="PANTHER" id="PTHR47471">
    <property type="entry name" value="GYF DOMAIN-CONTAINING PROTEIN"/>
    <property type="match status" value="1"/>
</dbReference>
<dbReference type="InterPro" id="IPR035445">
    <property type="entry name" value="GYF-like_dom_sf"/>
</dbReference>
<organism evidence="3 4">
    <name type="scientific">Dioscorea zingiberensis</name>
    <dbReference type="NCBI Taxonomy" id="325984"/>
    <lineage>
        <taxon>Eukaryota</taxon>
        <taxon>Viridiplantae</taxon>
        <taxon>Streptophyta</taxon>
        <taxon>Embryophyta</taxon>
        <taxon>Tracheophyta</taxon>
        <taxon>Spermatophyta</taxon>
        <taxon>Magnoliopsida</taxon>
        <taxon>Liliopsida</taxon>
        <taxon>Dioscoreales</taxon>
        <taxon>Dioscoreaceae</taxon>
        <taxon>Dioscorea</taxon>
    </lineage>
</organism>
<feature type="compositionally biased region" description="Basic and acidic residues" evidence="1">
    <location>
        <begin position="478"/>
        <end position="487"/>
    </location>
</feature>
<feature type="region of interest" description="Disordered" evidence="1">
    <location>
        <begin position="1539"/>
        <end position="1604"/>
    </location>
</feature>
<protein>
    <recommendedName>
        <fullName evidence="2">GYF domain-containing protein</fullName>
    </recommendedName>
</protein>
<evidence type="ECO:0000256" key="1">
    <source>
        <dbReference type="SAM" id="MobiDB-lite"/>
    </source>
</evidence>
<feature type="compositionally biased region" description="Polar residues" evidence="1">
    <location>
        <begin position="222"/>
        <end position="242"/>
    </location>
</feature>
<reference evidence="3" key="2">
    <citation type="journal article" date="2022" name="Hortic Res">
        <title>The genome of Dioscorea zingiberensis sheds light on the biosynthesis, origin and evolution of the medicinally important diosgenin saponins.</title>
        <authorList>
            <person name="Li Y."/>
            <person name="Tan C."/>
            <person name="Li Z."/>
            <person name="Guo J."/>
            <person name="Li S."/>
            <person name="Chen X."/>
            <person name="Wang C."/>
            <person name="Dai X."/>
            <person name="Yang H."/>
            <person name="Song W."/>
            <person name="Hou L."/>
            <person name="Xu J."/>
            <person name="Tong Z."/>
            <person name="Xu A."/>
            <person name="Yuan X."/>
            <person name="Wang W."/>
            <person name="Yang Q."/>
            <person name="Chen L."/>
            <person name="Sun Z."/>
            <person name="Wang K."/>
            <person name="Pan B."/>
            <person name="Chen J."/>
            <person name="Bao Y."/>
            <person name="Liu F."/>
            <person name="Qi X."/>
            <person name="Gang D.R."/>
            <person name="Wen J."/>
            <person name="Li J."/>
        </authorList>
    </citation>
    <scope>NUCLEOTIDE SEQUENCE</scope>
    <source>
        <strain evidence="3">Dzin_1.0</strain>
    </source>
</reference>
<feature type="compositionally biased region" description="Polar residues" evidence="1">
    <location>
        <begin position="1211"/>
        <end position="1221"/>
    </location>
</feature>
<feature type="compositionally biased region" description="Acidic residues" evidence="1">
    <location>
        <begin position="400"/>
        <end position="413"/>
    </location>
</feature>
<feature type="region of interest" description="Disordered" evidence="1">
    <location>
        <begin position="1162"/>
        <end position="1253"/>
    </location>
</feature>
<feature type="compositionally biased region" description="Basic and acidic residues" evidence="1">
    <location>
        <begin position="60"/>
        <end position="81"/>
    </location>
</feature>
<dbReference type="Gene3D" id="3.30.1490.40">
    <property type="match status" value="1"/>
</dbReference>
<dbReference type="SUPFAM" id="SSF55277">
    <property type="entry name" value="GYF domain"/>
    <property type="match status" value="1"/>
</dbReference>
<reference evidence="3" key="1">
    <citation type="submission" date="2021-03" db="EMBL/GenBank/DDBJ databases">
        <authorList>
            <person name="Li Z."/>
            <person name="Yang C."/>
        </authorList>
    </citation>
    <scope>NUCLEOTIDE SEQUENCE</scope>
    <source>
        <strain evidence="3">Dzin_1.0</strain>
        <tissue evidence="3">Leaf</tissue>
    </source>
</reference>
<accession>A0A9D5C7Y7</accession>
<feature type="region of interest" description="Disordered" evidence="1">
    <location>
        <begin position="19"/>
        <end position="280"/>
    </location>
</feature>
<dbReference type="EMBL" id="JAGGNH010000007">
    <property type="protein sequence ID" value="KAJ0967799.1"/>
    <property type="molecule type" value="Genomic_DNA"/>
</dbReference>
<feature type="region of interest" description="Disordered" evidence="1">
    <location>
        <begin position="1401"/>
        <end position="1426"/>
    </location>
</feature>
<feature type="region of interest" description="Disordered" evidence="1">
    <location>
        <begin position="477"/>
        <end position="497"/>
    </location>
</feature>
<feature type="domain" description="GYF" evidence="2">
    <location>
        <begin position="559"/>
        <end position="610"/>
    </location>
</feature>
<dbReference type="PROSITE" id="PS50829">
    <property type="entry name" value="GYF"/>
    <property type="match status" value="1"/>
</dbReference>
<evidence type="ECO:0000259" key="2">
    <source>
        <dbReference type="PROSITE" id="PS50829"/>
    </source>
</evidence>
<dbReference type="OrthoDB" id="6415790at2759"/>
<keyword evidence="4" id="KW-1185">Reference proteome</keyword>
<feature type="compositionally biased region" description="Low complexity" evidence="1">
    <location>
        <begin position="1577"/>
        <end position="1601"/>
    </location>
</feature>
<evidence type="ECO:0000313" key="3">
    <source>
        <dbReference type="EMBL" id="KAJ0967799.1"/>
    </source>
</evidence>
<sequence length="1821" mass="200461">MAGRANADARCDLKVDASRLPNLKDMQGPDNPVPLSPQWLLPKPVDNKHEHNFSAHHGRHPDTSKIARNGEDFPDVEKKDVFGTSDAETGRRGRWRDEERDRNTVHRDRWREGDKELGDSQRTERWTDHSSKHGGEARRVSSESWADSVNRENNYDQRRESKWNARWGPDNKESDNWREKWSDSTRDGEASQVKGTPQLTNPGKDINNYSKDLDKNDDHSQLWRSNSYLSRGRAETSNNPSLPATKPAPMFAYGRGRGENGPSVFPAGRGRGNPSLSTVNSGSSRSYALVTVSDKCDGAYVDSCTTRYTRMKLLDILRMTDISNCRMLLKDFVDIPSLTVGEPLEPLALSALAPEESVILKGIEKGDIISSGLPQYSKDGSVGRSSFDSVPLKYTKPGTDEDWPSAVDDDRDDTTDHGQALRFESFVDKTGATVDLRIPERLSSDYADPRRRQLEERSSYDCNNINPNVRTGWSHLQSDLKSERKNDTSISSTNHKDESLWQENEEFHLKFGSAPTVRKQSSEVSLEREDNLFHDQGDSYVIKENSVASRLQPYPSPENLTLVYKDPQGQIQGPFSGSDLIGWFEAGYFGIDLPVRIAIAPADAPFSLLGDVMPHLRMKSRPPPGFKVVKQNDVELPNTVNFSLPISNHGNATEFELFKNGHLTRPIVANETENRYFESLMSRNISTSPPKHVSYAEGIQDCGGRSSSMSSVVGESANGISYLLAQQLSLDHQSSLPNPQPFWPGGDASLFTSKTDFLGASLTNSKSLPPMGDNSHNHQTMQHVDLLSMLQAAAEKPMPQASSTVNSGIPVWSNFRDVQSVNNGVHGGMGIIQDKKDMHQNQCFAPQTEFGGQVQRLQPQNQPSLSHLINQPAVFSSGLVPSDKLLPPDISHDPQMQTLLQHKLMLSQLQLQSQPVHPTQFSPLDMYLLQQQQQQQQQEQHQQLLLMQQRQNLFAQVLHGYPSHQHFGESSYGHFKASMPTGNAHIDQFGLHQIQKAPQIVYQMAGLTSGHSKLVNHDVNYPDSSIPLHLPGQMVDHPTHLEDWSCAPSQKADNVCNSDPVDTPAVEDGPLFSSVLNMSENEAFIQLQQVPDMRNCASLEKPLDLNQTKEDLTAVHSGDKNRSDLPNEISGTSDLIASISEHAHDMPIFSEPVRELSDVELPPAIGLNNGGMQDVKKSSEKKVKKQKNMKVQSASDLGKGPSKTIPCGQPKQDSAETQETTTARDEAEVPADSEESLCGSSSLTTGRENESSFSSAVESMDSHKAQSLLPTTTMVPAKCAEAIKGTLQREDVENWEPNPQISASHRSWRPAPEVKRKSIIEIQMEQQCSAQPVTPVSEPAVMINPSNIHPTPRAGGFDNLENKPGRDTAQATVSTLLKNSKSMKSQLHDLLPQEVSAKASEGDINVPLGDNKGLNLPPTAQMHPKVEVTVDGDDFIEAKDTRKSRKKAAKAKAAGLKASSSAASADFSPLPPAVEVGKTTRQAQEELELLPVPPVGPSLADFVPWRGDQVNHSPAPAAWSTELGKMQKPASFRDIQKEQENKAPVQQQILIPTPKVQLNQSNRGNGSSWQIPGSSPSKTISSVQTKTSSSTQPGSTTSVQSKGRLEDDLLWGSLDQSKQEIKKGVKSNSVRGPGVSGSRQKAASTRSTDNGFSVSSSSIKSKGEKEQATNCSEAMDFREWCENEFFRLTGSKDTSFLEYCMKSSTSEAATMLRENLGSIDPNHEFIDQLLNFKEFLSPDVIDIAFRAETIRKVSEGHGHQSISTLGTADPDVEMETGIDGSLKGLSKKKSKKGKKVNPSVLGFSVASNHRIMMGEIHTVED</sequence>
<dbReference type="SMART" id="SM00444">
    <property type="entry name" value="GYF"/>
    <property type="match status" value="1"/>
</dbReference>
<evidence type="ECO:0000313" key="4">
    <source>
        <dbReference type="Proteomes" id="UP001085076"/>
    </source>
</evidence>
<comment type="caution">
    <text evidence="3">The sequence shown here is derived from an EMBL/GenBank/DDBJ whole genome shotgun (WGS) entry which is preliminary data.</text>
</comment>
<name>A0A9D5C7Y7_9LILI</name>
<proteinExistence type="predicted"/>
<dbReference type="PANTHER" id="PTHR47471:SF1">
    <property type="entry name" value="PROTEIN ESSENTIAL FOR POTEXVIRUS ACCUMULATION 1"/>
    <property type="match status" value="1"/>
</dbReference>
<feature type="compositionally biased region" description="Basic and acidic residues" evidence="1">
    <location>
        <begin position="88"/>
        <end position="141"/>
    </location>
</feature>
<dbReference type="Proteomes" id="UP001085076">
    <property type="component" value="Miscellaneous, Linkage group lg07"/>
</dbReference>
<feature type="region of interest" description="Disordered" evidence="1">
    <location>
        <begin position="1619"/>
        <end position="1668"/>
    </location>
</feature>
<feature type="compositionally biased region" description="Polar residues" evidence="1">
    <location>
        <begin position="1238"/>
        <end position="1253"/>
    </location>
</feature>
<feature type="compositionally biased region" description="Basic and acidic residues" evidence="1">
    <location>
        <begin position="149"/>
        <end position="189"/>
    </location>
</feature>
<dbReference type="InterPro" id="IPR003169">
    <property type="entry name" value="GYF"/>
</dbReference>
<gene>
    <name evidence="3" type="ORF">J5N97_024716</name>
</gene>
<feature type="region of interest" description="Disordered" evidence="1">
    <location>
        <begin position="1453"/>
        <end position="1481"/>
    </location>
</feature>